<reference evidence="1" key="1">
    <citation type="submission" date="2014-08" db="EMBL/GenBank/DDBJ databases">
        <authorList>
            <person name="Falentin Helene"/>
        </authorList>
    </citation>
    <scope>NUCLEOTIDE SEQUENCE</scope>
</reference>
<dbReference type="PATRIC" id="fig|66712.6.peg.1105"/>
<evidence type="ECO:0000313" key="1">
    <source>
        <dbReference type="EMBL" id="CEP26010.1"/>
    </source>
</evidence>
<dbReference type="NCBIfam" id="TIGR02081">
    <property type="entry name" value="metW"/>
    <property type="match status" value="1"/>
</dbReference>
<protein>
    <submittedName>
        <fullName evidence="1">Methionine biosynthesis protein</fullName>
    </submittedName>
</protein>
<organism evidence="1">
    <name type="scientific">Propionibacterium freudenreichii subsp. freudenreichii</name>
    <dbReference type="NCBI Taxonomy" id="66712"/>
    <lineage>
        <taxon>Bacteria</taxon>
        <taxon>Bacillati</taxon>
        <taxon>Actinomycetota</taxon>
        <taxon>Actinomycetes</taxon>
        <taxon>Propionibacteriales</taxon>
        <taxon>Propionibacteriaceae</taxon>
        <taxon>Propionibacterium</taxon>
    </lineage>
</organism>
<dbReference type="RefSeq" id="WP_013161000.1">
    <property type="nucleotide sequence ID" value="NZ_CP010341.1"/>
</dbReference>
<dbReference type="Gene3D" id="3.40.50.150">
    <property type="entry name" value="Vaccinia Virus protein VP39"/>
    <property type="match status" value="1"/>
</dbReference>
<dbReference type="GeneID" id="61222223"/>
<gene>
    <name evidence="1" type="primary">metW</name>
    <name evidence="1" type="ORF">PFCIRM138_03545</name>
</gene>
<dbReference type="SUPFAM" id="SSF53335">
    <property type="entry name" value="S-adenosyl-L-methionine-dependent methyltransferases"/>
    <property type="match status" value="1"/>
</dbReference>
<accession>A0A068VT91</accession>
<proteinExistence type="predicted"/>
<sequence length="228" mass="25257">MSQSSARDSVIGGANRLGEGLLRQDLQSVARLIRPGERVLDLGCGTGDLLAYLIGAMGCSGTGVERDPDAVLQVIGRGVPLIELDLDTQLEEFGDDSFDVVVLSRTLQAVLKPKEVLLQMRRIGQRMIVTMPNFGYWRHRLRLLTGRMPQSKDLPYTWYDTPNLHHTTLVTLEELFDDCGLDIERRIPLDGDGRRPRLPLELTQHTANVLAGSAIYVLTRRDAADAPA</sequence>
<dbReference type="InterPro" id="IPR029063">
    <property type="entry name" value="SAM-dependent_MTases_sf"/>
</dbReference>
<dbReference type="InterPro" id="IPR010743">
    <property type="entry name" value="Methionine_synth_MetW"/>
</dbReference>
<dbReference type="KEGG" id="pfre:RM25_1078"/>
<dbReference type="Pfam" id="PF07021">
    <property type="entry name" value="MetW"/>
    <property type="match status" value="1"/>
</dbReference>
<dbReference type="CDD" id="cd02440">
    <property type="entry name" value="AdoMet_MTases"/>
    <property type="match status" value="1"/>
</dbReference>
<dbReference type="AlphaFoldDB" id="A0A068VT91"/>
<dbReference type="EMBL" id="LM676387">
    <property type="protein sequence ID" value="CEP26010.1"/>
    <property type="molecule type" value="Genomic_DNA"/>
</dbReference>
<name>A0A068VT91_PROFF</name>